<keyword evidence="1" id="KW-0175">Coiled coil</keyword>
<evidence type="ECO:0000313" key="3">
    <source>
        <dbReference type="EMBL" id="CAI2364827.1"/>
    </source>
</evidence>
<evidence type="ECO:0000313" key="4">
    <source>
        <dbReference type="Proteomes" id="UP001295684"/>
    </source>
</evidence>
<dbReference type="EMBL" id="CAMPGE010005980">
    <property type="protein sequence ID" value="CAI2364827.1"/>
    <property type="molecule type" value="Genomic_DNA"/>
</dbReference>
<name>A0AAD1U9H7_EUPCR</name>
<feature type="region of interest" description="Disordered" evidence="2">
    <location>
        <begin position="59"/>
        <end position="96"/>
    </location>
</feature>
<accession>A0AAD1U9H7</accession>
<evidence type="ECO:0000256" key="1">
    <source>
        <dbReference type="SAM" id="Coils"/>
    </source>
</evidence>
<keyword evidence="4" id="KW-1185">Reference proteome</keyword>
<dbReference type="Proteomes" id="UP001295684">
    <property type="component" value="Unassembled WGS sequence"/>
</dbReference>
<gene>
    <name evidence="3" type="ORF">ECRASSUSDP1_LOCUS6177</name>
</gene>
<feature type="compositionally biased region" description="Basic and acidic residues" evidence="2">
    <location>
        <begin position="69"/>
        <end position="96"/>
    </location>
</feature>
<protein>
    <submittedName>
        <fullName evidence="3">Uncharacterized protein</fullName>
    </submittedName>
</protein>
<evidence type="ECO:0000256" key="2">
    <source>
        <dbReference type="SAM" id="MobiDB-lite"/>
    </source>
</evidence>
<dbReference type="AlphaFoldDB" id="A0AAD1U9H7"/>
<feature type="coiled-coil region" evidence="1">
    <location>
        <begin position="223"/>
        <end position="264"/>
    </location>
</feature>
<comment type="caution">
    <text evidence="3">The sequence shown here is derived from an EMBL/GenBank/DDBJ whole genome shotgun (WGS) entry which is preliminary data.</text>
</comment>
<proteinExistence type="predicted"/>
<sequence length="305" mass="36345">MRHSRSQGRKISQTFKYKKWDREDTAMQSKLADPNRSICEIVNELHVLIDLKLTKIEEDKRARKGQRGRRSEKGVEKGVEKEERRGEGKESCQEDVKRRIKKLYKRNEELTSMLKKNIRDKRKFFYSQKKKEERSQLTTFQTMIKVDTRLRKFREKLKKSFSQQRSVERKRKERSKNLKAKALQSHYTDDIVVHRDLSENNSDNSIIIISKTNSTRISPNREIKNHIKQEKELRKKIELLSANLEAKNEKIRRKKILLNQLTRKMVNRGLKKSFTLNTLHLPTSTTKPNSRYKNNLICEQPVKTP</sequence>
<organism evidence="3 4">
    <name type="scientific">Euplotes crassus</name>
    <dbReference type="NCBI Taxonomy" id="5936"/>
    <lineage>
        <taxon>Eukaryota</taxon>
        <taxon>Sar</taxon>
        <taxon>Alveolata</taxon>
        <taxon>Ciliophora</taxon>
        <taxon>Intramacronucleata</taxon>
        <taxon>Spirotrichea</taxon>
        <taxon>Hypotrichia</taxon>
        <taxon>Euplotida</taxon>
        <taxon>Euplotidae</taxon>
        <taxon>Moneuplotes</taxon>
    </lineage>
</organism>
<reference evidence="3" key="1">
    <citation type="submission" date="2023-07" db="EMBL/GenBank/DDBJ databases">
        <authorList>
            <consortium name="AG Swart"/>
            <person name="Singh M."/>
            <person name="Singh A."/>
            <person name="Seah K."/>
            <person name="Emmerich C."/>
        </authorList>
    </citation>
    <scope>NUCLEOTIDE SEQUENCE</scope>
    <source>
        <strain evidence="3">DP1</strain>
    </source>
</reference>